<reference evidence="1 2" key="1">
    <citation type="submission" date="2018-11" db="EMBL/GenBank/DDBJ databases">
        <title>Genomes From Bacteria Associated with the Canine Oral Cavity: a Test Case for Automated Genome-Based Taxonomic Assignment.</title>
        <authorList>
            <person name="Coil D.A."/>
            <person name="Jospin G."/>
            <person name="Darling A.E."/>
            <person name="Wallis C."/>
            <person name="Davis I.J."/>
            <person name="Harris S."/>
            <person name="Eisen J.A."/>
            <person name="Holcombe L.J."/>
            <person name="O'Flynn C."/>
        </authorList>
    </citation>
    <scope>NUCLEOTIDE SEQUENCE [LARGE SCALE GENOMIC DNA]</scope>
    <source>
        <strain evidence="1 2">OH887_COT-365</strain>
    </source>
</reference>
<proteinExistence type="predicted"/>
<dbReference type="EMBL" id="RQZG01000003">
    <property type="protein sequence ID" value="RRD06273.1"/>
    <property type="molecule type" value="Genomic_DNA"/>
</dbReference>
<dbReference type="OrthoDB" id="3723918at2"/>
<dbReference type="RefSeq" id="WP_124843131.1">
    <property type="nucleotide sequence ID" value="NZ_RQZG01000003.1"/>
</dbReference>
<sequence>MRAMQLYGIAIDDVRDIFGAPPERAEQLRRVAAARFPAPTAKRRWGLFKREPALEVDPTRPLSSDVDALLAGQFVAPDRLPQSWQLLQAWLEELSCTHTTITHESLDNIEFDLARRGLPSTHSIRRLGERSLGIPLGNEPGMHTGYSHHAHAVATRTALTGIDQDTLQERTRTLVVPLLDFLSGLEGDADVVVIDV</sequence>
<organism evidence="1 2">
    <name type="scientific">Arachnia propionica</name>
    <dbReference type="NCBI Taxonomy" id="1750"/>
    <lineage>
        <taxon>Bacteria</taxon>
        <taxon>Bacillati</taxon>
        <taxon>Actinomycetota</taxon>
        <taxon>Actinomycetes</taxon>
        <taxon>Propionibacteriales</taxon>
        <taxon>Propionibacteriaceae</taxon>
        <taxon>Arachnia</taxon>
    </lineage>
</organism>
<accession>A0A3P1TCQ0</accession>
<evidence type="ECO:0000313" key="1">
    <source>
        <dbReference type="EMBL" id="RRD06273.1"/>
    </source>
</evidence>
<evidence type="ECO:0000313" key="2">
    <source>
        <dbReference type="Proteomes" id="UP000280819"/>
    </source>
</evidence>
<dbReference type="AlphaFoldDB" id="A0A3P1TCQ0"/>
<dbReference type="Proteomes" id="UP000280819">
    <property type="component" value="Unassembled WGS sequence"/>
</dbReference>
<comment type="caution">
    <text evidence="1">The sequence shown here is derived from an EMBL/GenBank/DDBJ whole genome shotgun (WGS) entry which is preliminary data.</text>
</comment>
<name>A0A3P1TCQ0_9ACTN</name>
<gene>
    <name evidence="1" type="ORF">EII34_03900</name>
</gene>
<protein>
    <submittedName>
        <fullName evidence="1">Uncharacterized protein</fullName>
    </submittedName>
</protein>